<evidence type="ECO:0000256" key="1">
    <source>
        <dbReference type="SAM" id="Coils"/>
    </source>
</evidence>
<dbReference type="GeneID" id="30145310"/>
<evidence type="ECO:0000313" key="2">
    <source>
        <dbReference type="EMBL" id="ODQ82520.1"/>
    </source>
</evidence>
<dbReference type="RefSeq" id="XP_018987848.1">
    <property type="nucleotide sequence ID" value="XM_019127457.1"/>
</dbReference>
<dbReference type="AlphaFoldDB" id="A0A1E3QXW5"/>
<dbReference type="STRING" id="984486.A0A1E3QXW5"/>
<reference evidence="3" key="1">
    <citation type="submission" date="2016-05" db="EMBL/GenBank/DDBJ databases">
        <title>Comparative genomics of biotechnologically important yeasts.</title>
        <authorList>
            <consortium name="DOE Joint Genome Institute"/>
            <person name="Riley R."/>
            <person name="Haridas S."/>
            <person name="Wolfe K.H."/>
            <person name="Lopes M.R."/>
            <person name="Hittinger C.T."/>
            <person name="Goker M."/>
            <person name="Salamov A."/>
            <person name="Wisecaver J."/>
            <person name="Long T.M."/>
            <person name="Aerts A.L."/>
            <person name="Barry K."/>
            <person name="Choi C."/>
            <person name="Clum A."/>
            <person name="Coughlan A.Y."/>
            <person name="Deshpande S."/>
            <person name="Douglass A.P."/>
            <person name="Hanson S.J."/>
            <person name="Klenk H.-P."/>
            <person name="Labutti K."/>
            <person name="Lapidus A."/>
            <person name="Lindquist E."/>
            <person name="Lipzen A."/>
            <person name="Meier-Kolthoff J.P."/>
            <person name="Ohm R.A."/>
            <person name="Otillar R.P."/>
            <person name="Pangilinan J."/>
            <person name="Peng Y."/>
            <person name="Rokas A."/>
            <person name="Rosa C.A."/>
            <person name="Scheuner C."/>
            <person name="Sibirny A.A."/>
            <person name="Slot J.C."/>
            <person name="Stielow J.B."/>
            <person name="Sun H."/>
            <person name="Kurtzman C.P."/>
            <person name="Blackwell M."/>
            <person name="Grigoriev I.V."/>
            <person name="Jeffries T.W."/>
        </authorList>
    </citation>
    <scope>NUCLEOTIDE SEQUENCE [LARGE SCALE GENOMIC DNA]</scope>
    <source>
        <strain evidence="3">NRRL Y-12698</strain>
    </source>
</reference>
<name>A0A1E3QXW5_9ASCO</name>
<gene>
    <name evidence="2" type="ORF">BABINDRAFT_159092</name>
</gene>
<sequence>MSDDQENRRPFSMIEAQAFSPVTERKRFSIATDTNTSYGSTHSSPFITTPQIHPHFPTEGISIKPLATNVSYSYNDTYESVPEEALEIIDSLPRHFLPQLKLTPWRRSRDITASSLTTARHSMYGIANTKENEELKKELTSFKIQIRIFKEFIQELIRRTGHEHDELFQNELIDNFAEKTRVFQEKDWACEKCGSLEEKLQDSQRWIAHFKAVAEELQQSPTRVASDGWEHTADEILLVLAEWATGKSKDAIERVLRKPLGVKLEVVKLELYKILQHLELVLAQQRASIRTLDEDTEALIRSLSALNMELANQREASAVISDRLQREVQTSQELATLQKTGRTGLTRESEELDRNSTLPARLQLPTRLKLTPNTLPEQGVNALAQLRRDVAGLESDNDALRVLSDTLKLEKLQLQNDLDAASEAHSQHVLSVEAAAQRQINELRALISSSTAKIADLGDEDELLQSAPPKQNASLKQTNDELQLRIGELEALKSALAAEVAAAQQEVTDLTSRLRKSQEVRTYQEETFAARVRALTNQLETQEKETKEKTDELQHVNITRSYNERDLKRKVEELQASLDQAVDKQRSLGAEKVRLKYTIESLNSEKSGLAANIRNLTDKLTRGEPAAKSKEIALLIEQANNFEQCYEEMLTKDIDMADRFLQAFEKILDDTSLAQARSKLAALKSREDDLISAKKVRELHHALFTYYVVAVEAVVTDHVALLLKGSDINDAALHDLKASLEKPDDESELKLRIEELYTRWKKEREARVLESTASRERCDALETENAQLRKRLKEMAK</sequence>
<feature type="coiled-coil region" evidence="1">
    <location>
        <begin position="383"/>
        <end position="424"/>
    </location>
</feature>
<keyword evidence="1" id="KW-0175">Coiled coil</keyword>
<organism evidence="2 3">
    <name type="scientific">Babjeviella inositovora NRRL Y-12698</name>
    <dbReference type="NCBI Taxonomy" id="984486"/>
    <lineage>
        <taxon>Eukaryota</taxon>
        <taxon>Fungi</taxon>
        <taxon>Dikarya</taxon>
        <taxon>Ascomycota</taxon>
        <taxon>Saccharomycotina</taxon>
        <taxon>Pichiomycetes</taxon>
        <taxon>Serinales incertae sedis</taxon>
        <taxon>Babjeviella</taxon>
    </lineage>
</organism>
<proteinExistence type="predicted"/>
<feature type="coiled-coil region" evidence="1">
    <location>
        <begin position="472"/>
        <end position="619"/>
    </location>
</feature>
<evidence type="ECO:0000313" key="3">
    <source>
        <dbReference type="Proteomes" id="UP000094336"/>
    </source>
</evidence>
<keyword evidence="3" id="KW-1185">Reference proteome</keyword>
<accession>A0A1E3QXW5</accession>
<protein>
    <recommendedName>
        <fullName evidence="4">Mto2p-binding domain-containing protein</fullName>
    </recommendedName>
</protein>
<evidence type="ECO:0008006" key="4">
    <source>
        <dbReference type="Google" id="ProtNLM"/>
    </source>
</evidence>
<dbReference type="OrthoDB" id="4052563at2759"/>
<dbReference type="EMBL" id="KV454426">
    <property type="protein sequence ID" value="ODQ82520.1"/>
    <property type="molecule type" value="Genomic_DNA"/>
</dbReference>
<dbReference type="Proteomes" id="UP000094336">
    <property type="component" value="Unassembled WGS sequence"/>
</dbReference>